<keyword evidence="3" id="KW-0678">Repressor</keyword>
<keyword evidence="5 6" id="KW-0539">Nucleus</keyword>
<proteinExistence type="inferred from homology"/>
<dbReference type="Pfam" id="PF02671">
    <property type="entry name" value="PAH"/>
    <property type="match status" value="1"/>
</dbReference>
<dbReference type="InterPro" id="IPR039774">
    <property type="entry name" value="Sin3-like"/>
</dbReference>
<dbReference type="SUPFAM" id="SSF47762">
    <property type="entry name" value="PAH2 domain"/>
    <property type="match status" value="1"/>
</dbReference>
<dbReference type="GO" id="GO:0000122">
    <property type="term" value="P:negative regulation of transcription by RNA polymerase II"/>
    <property type="evidence" value="ECO:0007669"/>
    <property type="project" value="TreeGrafter"/>
</dbReference>
<evidence type="ECO:0000256" key="3">
    <source>
        <dbReference type="ARBA" id="ARBA00022491"/>
    </source>
</evidence>
<dbReference type="AlphaFoldDB" id="A0A2G7FUL4"/>
<dbReference type="EMBL" id="NEXV01000392">
    <property type="protein sequence ID" value="PIG84256.1"/>
    <property type="molecule type" value="Genomic_DNA"/>
</dbReference>
<reference evidence="8 9" key="1">
    <citation type="submission" date="2017-05" db="EMBL/GenBank/DDBJ databases">
        <title>Genome sequence for an aflatoxigenic pathogen of Argentinian peanut, Aspergillus arachidicola.</title>
        <authorList>
            <person name="Moore G."/>
            <person name="Beltz S.B."/>
            <person name="Mack B.M."/>
        </authorList>
    </citation>
    <scope>NUCLEOTIDE SEQUENCE [LARGE SCALE GENOMIC DNA]</scope>
    <source>
        <strain evidence="8 9">CBS 117610</strain>
    </source>
</reference>
<evidence type="ECO:0000313" key="8">
    <source>
        <dbReference type="EMBL" id="PIG84256.1"/>
    </source>
</evidence>
<keyword evidence="4" id="KW-0677">Repeat</keyword>
<dbReference type="InterPro" id="IPR036600">
    <property type="entry name" value="PAH_sf"/>
</dbReference>
<sequence>MDTDLNKYNSKWVEFHIRDHLENGEISVRHTVIEDGEFQDPNNRRKSIHEDEIDEITIPSDGIGEICAHGRRGSEGRLDLFHGNDKICELHWDDREGRRENLVEMLDENDKYRIEHGGWSPEANGPLGHVYVDVWAKDKSKASSRNLTYTLKLEGDDIIRPLAHKESGLLPNTVDLVNTRAESERWRPATDASQTVNLPSSVEASGSTTFAADPPKAKEGVASEGIVPTSMSSSKSGRSSQKGSGNDGCMSAVDAVSFVNKVKDRFAERPELFSEFLLILQAYQRESLPLRKVYEQVEELFDAEPDLMKDFKKFLPEATAYKR</sequence>
<protein>
    <recommendedName>
        <fullName evidence="10">Protein sin3b</fullName>
    </recommendedName>
</protein>
<accession>A0A2G7FUL4</accession>
<feature type="region of interest" description="Disordered" evidence="7">
    <location>
        <begin position="181"/>
        <end position="248"/>
    </location>
</feature>
<comment type="subcellular location">
    <subcellularLocation>
        <location evidence="1 6">Nucleus</location>
    </subcellularLocation>
</comment>
<evidence type="ECO:0000256" key="5">
    <source>
        <dbReference type="ARBA" id="ARBA00023242"/>
    </source>
</evidence>
<dbReference type="PANTHER" id="PTHR12346:SF0">
    <property type="entry name" value="SIN3A, ISOFORM G"/>
    <property type="match status" value="1"/>
</dbReference>
<evidence type="ECO:0000256" key="4">
    <source>
        <dbReference type="ARBA" id="ARBA00022737"/>
    </source>
</evidence>
<comment type="similarity">
    <text evidence="2">Belongs to the aegerolysin family.</text>
</comment>
<comment type="caution">
    <text evidence="8">The sequence shown here is derived from an EMBL/GenBank/DDBJ whole genome shotgun (WGS) entry which is preliminary data.</text>
</comment>
<dbReference type="Proteomes" id="UP000231358">
    <property type="component" value="Unassembled WGS sequence"/>
</dbReference>
<keyword evidence="9" id="KW-1185">Reference proteome</keyword>
<name>A0A2G7FUL4_9EURO</name>
<dbReference type="Gene3D" id="1.20.1160.11">
    <property type="entry name" value="Paired amphipathic helix"/>
    <property type="match status" value="1"/>
</dbReference>
<evidence type="ECO:0000256" key="6">
    <source>
        <dbReference type="PROSITE-ProRule" id="PRU00810"/>
    </source>
</evidence>
<dbReference type="InterPro" id="IPR009413">
    <property type="entry name" value="Aegerolysin-typ"/>
</dbReference>
<evidence type="ECO:0000256" key="2">
    <source>
        <dbReference type="ARBA" id="ARBA00010795"/>
    </source>
</evidence>
<feature type="compositionally biased region" description="Polar residues" evidence="7">
    <location>
        <begin position="191"/>
        <end position="210"/>
    </location>
</feature>
<dbReference type="STRING" id="656916.A0A2G7FUL4"/>
<dbReference type="PANTHER" id="PTHR12346">
    <property type="entry name" value="SIN3B-RELATED"/>
    <property type="match status" value="1"/>
</dbReference>
<dbReference type="GO" id="GO:0003714">
    <property type="term" value="F:transcription corepressor activity"/>
    <property type="evidence" value="ECO:0007669"/>
    <property type="project" value="InterPro"/>
</dbReference>
<evidence type="ECO:0008006" key="10">
    <source>
        <dbReference type="Google" id="ProtNLM"/>
    </source>
</evidence>
<evidence type="ECO:0000256" key="1">
    <source>
        <dbReference type="ARBA" id="ARBA00004123"/>
    </source>
</evidence>
<dbReference type="GO" id="GO:0070822">
    <property type="term" value="C:Sin3-type complex"/>
    <property type="evidence" value="ECO:0007669"/>
    <property type="project" value="TreeGrafter"/>
</dbReference>
<dbReference type="Gene3D" id="2.60.270.50">
    <property type="match status" value="1"/>
</dbReference>
<feature type="compositionally biased region" description="Low complexity" evidence="7">
    <location>
        <begin position="230"/>
        <end position="244"/>
    </location>
</feature>
<dbReference type="Pfam" id="PF06355">
    <property type="entry name" value="Aegerolysin"/>
    <property type="match status" value="1"/>
</dbReference>
<dbReference type="InterPro" id="IPR003822">
    <property type="entry name" value="PAH"/>
</dbReference>
<evidence type="ECO:0000313" key="9">
    <source>
        <dbReference type="Proteomes" id="UP000231358"/>
    </source>
</evidence>
<organism evidence="8 9">
    <name type="scientific">Aspergillus arachidicola</name>
    <dbReference type="NCBI Taxonomy" id="656916"/>
    <lineage>
        <taxon>Eukaryota</taxon>
        <taxon>Fungi</taxon>
        <taxon>Dikarya</taxon>
        <taxon>Ascomycota</taxon>
        <taxon>Pezizomycotina</taxon>
        <taxon>Eurotiomycetes</taxon>
        <taxon>Eurotiomycetidae</taxon>
        <taxon>Eurotiales</taxon>
        <taxon>Aspergillaceae</taxon>
        <taxon>Aspergillus</taxon>
        <taxon>Aspergillus subgen. Circumdati</taxon>
    </lineage>
</organism>
<dbReference type="PROSITE" id="PS51477">
    <property type="entry name" value="PAH"/>
    <property type="match status" value="1"/>
</dbReference>
<evidence type="ECO:0000256" key="7">
    <source>
        <dbReference type="SAM" id="MobiDB-lite"/>
    </source>
</evidence>
<dbReference type="FunFam" id="1.20.1160.11:FF:000003">
    <property type="entry name" value="Paired amphipathic helix SIN3-like protein"/>
    <property type="match status" value="1"/>
</dbReference>
<dbReference type="GO" id="GO:0019836">
    <property type="term" value="P:symbiont-mediated hemolysis of host erythrocyte"/>
    <property type="evidence" value="ECO:0007669"/>
    <property type="project" value="InterPro"/>
</dbReference>
<gene>
    <name evidence="8" type="ORF">AARAC_011140</name>
</gene>